<dbReference type="Pfam" id="PF07350">
    <property type="entry name" value="Gig2-like"/>
    <property type="match status" value="1"/>
</dbReference>
<dbReference type="KEGG" id="amus:LMH87_003380"/>
<dbReference type="Gene3D" id="2.60.120.330">
    <property type="entry name" value="B-lactam Antibiotic, Isopenicillin N Synthase, Chain"/>
    <property type="match status" value="1"/>
</dbReference>
<feature type="region of interest" description="Disordered" evidence="1">
    <location>
        <begin position="228"/>
        <end position="274"/>
    </location>
</feature>
<dbReference type="Proteomes" id="UP001144673">
    <property type="component" value="Chromosome 2"/>
</dbReference>
<dbReference type="InterPro" id="IPR010856">
    <property type="entry name" value="Gig2-like"/>
</dbReference>
<evidence type="ECO:0008006" key="4">
    <source>
        <dbReference type="Google" id="ProtNLM"/>
    </source>
</evidence>
<comment type="caution">
    <text evidence="2">The sequence shown here is derived from an EMBL/GenBank/DDBJ whole genome shotgun (WGS) entry which is preliminary data.</text>
</comment>
<sequence length="607" mass="66136">MAPQPPRPSSRGVHPHEPHRRRGGVTQSPAGKAPRAPPTTAPARGSQAHDATSFWGGSEPVPLPPRFARIKRAILAGHEDALEASWGRLLAALRRDAEHIDGLGAHLVPSIEFGDVLAGGDASQTAARFRRDVQRYGVGVVRKVVPRGEAEAAMEDTARYVREQGCESAEAIDPACRNLFWSPAQVAMRAHPNVRKAQSFMMGLWDEGEDEGEISTQHPIAYADRIRVYGGGSGSRSTDDAAQHPESEQHPPPNGSRDASSREQQQQQPPSPEDWITALQSSAGITAQVDNGSLERWEPDGYSGGGGIYASIFAGGWERHDPWRGAARRAAATTDLYNGHGACSVLRMFQGVLALSVVEPGMIRLLPSPRAATAYYLLRPFFAPLRSLPGDMDATMTAEEREEAWERHMAPSNWRLARDPDTVMHGAVPGHAQRVTERWHPHLALRRSMITLPTLQAGDYILWHPDLPYHISPSDGSSSSSSVAPPPLPDRSLRMLVYIPAAPLTQTSALYLARQRKAFRRGQPGPDFDARNRPTERQDVAAAEALMERVGGVDALRAMGLVAWDVVTRPSRVGGDEEEEEEEEFGKASGIVRLANSILFPEMSLSG</sequence>
<evidence type="ECO:0000313" key="3">
    <source>
        <dbReference type="Proteomes" id="UP001144673"/>
    </source>
</evidence>
<gene>
    <name evidence="2" type="ORF">LMH87_003380</name>
</gene>
<proteinExistence type="predicted"/>
<dbReference type="AlphaFoldDB" id="A0A9W8Q1U0"/>
<dbReference type="SUPFAM" id="SSF51197">
    <property type="entry name" value="Clavaminate synthase-like"/>
    <property type="match status" value="1"/>
</dbReference>
<feature type="compositionally biased region" description="Basic and acidic residues" evidence="1">
    <location>
        <begin position="237"/>
        <end position="249"/>
    </location>
</feature>
<accession>A0A9W8Q1U0</accession>
<organism evidence="2 3">
    <name type="scientific">Akanthomyces muscarius</name>
    <name type="common">Entomopathogenic fungus</name>
    <name type="synonym">Lecanicillium muscarium</name>
    <dbReference type="NCBI Taxonomy" id="2231603"/>
    <lineage>
        <taxon>Eukaryota</taxon>
        <taxon>Fungi</taxon>
        <taxon>Dikarya</taxon>
        <taxon>Ascomycota</taxon>
        <taxon>Pezizomycotina</taxon>
        <taxon>Sordariomycetes</taxon>
        <taxon>Hypocreomycetidae</taxon>
        <taxon>Hypocreales</taxon>
        <taxon>Cordycipitaceae</taxon>
        <taxon>Akanthomyces</taxon>
    </lineage>
</organism>
<dbReference type="EMBL" id="JAJHUN010000011">
    <property type="protein sequence ID" value="KAJ4144499.1"/>
    <property type="molecule type" value="Genomic_DNA"/>
</dbReference>
<dbReference type="GeneID" id="80890539"/>
<dbReference type="InterPro" id="IPR027443">
    <property type="entry name" value="IPNS-like_sf"/>
</dbReference>
<dbReference type="RefSeq" id="XP_056048169.1">
    <property type="nucleotide sequence ID" value="XM_056192377.1"/>
</dbReference>
<reference evidence="2" key="1">
    <citation type="journal article" date="2023" name="Access Microbiol">
        <title>De-novo genome assembly for Akanthomyces muscarius, a biocontrol agent of insect agricultural pests.</title>
        <authorList>
            <person name="Erdos Z."/>
            <person name="Studholme D.J."/>
            <person name="Raymond B."/>
            <person name="Sharma M."/>
        </authorList>
    </citation>
    <scope>NUCLEOTIDE SEQUENCE</scope>
    <source>
        <strain evidence="2">Ve6</strain>
    </source>
</reference>
<dbReference type="PANTHER" id="PTHR30613:SF1">
    <property type="entry name" value="DUF1479 DOMAIN PROTEIN (AFU_ORTHOLOGUE AFUA_5G09280)"/>
    <property type="match status" value="1"/>
</dbReference>
<evidence type="ECO:0000313" key="2">
    <source>
        <dbReference type="EMBL" id="KAJ4144499.1"/>
    </source>
</evidence>
<evidence type="ECO:0000256" key="1">
    <source>
        <dbReference type="SAM" id="MobiDB-lite"/>
    </source>
</evidence>
<keyword evidence="3" id="KW-1185">Reference proteome</keyword>
<feature type="region of interest" description="Disordered" evidence="1">
    <location>
        <begin position="1"/>
        <end position="61"/>
    </location>
</feature>
<name>A0A9W8Q1U0_AKAMU</name>
<dbReference type="PANTHER" id="PTHR30613">
    <property type="entry name" value="UNCHARACTERIZED PROTEIN YBIU-RELATED"/>
    <property type="match status" value="1"/>
</dbReference>
<protein>
    <recommendedName>
        <fullName evidence="4">DUF1479 domain protein</fullName>
    </recommendedName>
</protein>